<dbReference type="InterPro" id="IPR000157">
    <property type="entry name" value="TIR_dom"/>
</dbReference>
<proteinExistence type="predicted"/>
<accession>A0ABN1M3U4</accession>
<dbReference type="PROSITE" id="PS50104">
    <property type="entry name" value="TIR"/>
    <property type="match status" value="1"/>
</dbReference>
<protein>
    <submittedName>
        <fullName evidence="2">Toll/interleukin-1 receptor domain-containing protein</fullName>
    </submittedName>
</protein>
<reference evidence="2 3" key="1">
    <citation type="journal article" date="2019" name="Int. J. Syst. Evol. Microbiol.">
        <title>The Global Catalogue of Microorganisms (GCM) 10K type strain sequencing project: providing services to taxonomists for standard genome sequencing and annotation.</title>
        <authorList>
            <consortium name="The Broad Institute Genomics Platform"/>
            <consortium name="The Broad Institute Genome Sequencing Center for Infectious Disease"/>
            <person name="Wu L."/>
            <person name="Ma J."/>
        </authorList>
    </citation>
    <scope>NUCLEOTIDE SEQUENCE [LARGE SCALE GENOMIC DNA]</scope>
    <source>
        <strain evidence="2 3">JCM 15910</strain>
    </source>
</reference>
<keyword evidence="3" id="KW-1185">Reference proteome</keyword>
<dbReference type="Pfam" id="PF13676">
    <property type="entry name" value="TIR_2"/>
    <property type="match status" value="1"/>
</dbReference>
<dbReference type="EMBL" id="BAAAFE010000007">
    <property type="protein sequence ID" value="GAA0863765.1"/>
    <property type="molecule type" value="Genomic_DNA"/>
</dbReference>
<evidence type="ECO:0000259" key="1">
    <source>
        <dbReference type="PROSITE" id="PS50104"/>
    </source>
</evidence>
<comment type="caution">
    <text evidence="2">The sequence shown here is derived from an EMBL/GenBank/DDBJ whole genome shotgun (WGS) entry which is preliminary data.</text>
</comment>
<dbReference type="Proteomes" id="UP001500738">
    <property type="component" value="Unassembled WGS sequence"/>
</dbReference>
<gene>
    <name evidence="2" type="ORF">GCM10009115_15560</name>
</gene>
<dbReference type="Gene3D" id="3.40.50.10140">
    <property type="entry name" value="Toll/interleukin-1 receptor homology (TIR) domain"/>
    <property type="match status" value="1"/>
</dbReference>
<organism evidence="2 3">
    <name type="scientific">Sphingopyxis soli</name>
    <dbReference type="NCBI Taxonomy" id="592051"/>
    <lineage>
        <taxon>Bacteria</taxon>
        <taxon>Pseudomonadati</taxon>
        <taxon>Pseudomonadota</taxon>
        <taxon>Alphaproteobacteria</taxon>
        <taxon>Sphingomonadales</taxon>
        <taxon>Sphingomonadaceae</taxon>
        <taxon>Sphingopyxis</taxon>
    </lineage>
</organism>
<sequence length="320" mass="35928">MHVATLFFSYSHRDEALRDELQTQLAMLQRQGIIETWHDRKIEPGTAFDKVIGAHVEEDDILLLLVSPDFLASDYCYEVEMMRAMERHEAGEAVVLPVILRACDWKHAPFGKLLAVPTDGKPVTLWPDRDQAFLEVANAIRTAAASLAPQMATRESPAMRSVLPSGRSAVVPEAPRSSNLALAKTFSDRDKDEFLHRAFDYMVRFFETSLDELGRRNQGIEGSVRRIDADRFFATIYRDGAAAARCTIFMGGMLGRAIHFLEGQTSDTNSFSECLHVEADDQSCFLRAMSMNVGRDPAAKLTFEGASEMFWAAFIRPLQR</sequence>
<evidence type="ECO:0000313" key="3">
    <source>
        <dbReference type="Proteomes" id="UP001500738"/>
    </source>
</evidence>
<evidence type="ECO:0000313" key="2">
    <source>
        <dbReference type="EMBL" id="GAA0863765.1"/>
    </source>
</evidence>
<dbReference type="InterPro" id="IPR035897">
    <property type="entry name" value="Toll_tir_struct_dom_sf"/>
</dbReference>
<name>A0ABN1M3U4_9SPHN</name>
<dbReference type="SUPFAM" id="SSF52200">
    <property type="entry name" value="Toll/Interleukin receptor TIR domain"/>
    <property type="match status" value="1"/>
</dbReference>
<dbReference type="SMART" id="SM00255">
    <property type="entry name" value="TIR"/>
    <property type="match status" value="1"/>
</dbReference>
<keyword evidence="2" id="KW-0675">Receptor</keyword>
<feature type="domain" description="TIR" evidence="1">
    <location>
        <begin position="2"/>
        <end position="144"/>
    </location>
</feature>